<dbReference type="Pfam" id="PF13426">
    <property type="entry name" value="PAS_9"/>
    <property type="match status" value="1"/>
</dbReference>
<organism evidence="3 4">
    <name type="scientific">Svornostia abyssi</name>
    <dbReference type="NCBI Taxonomy" id="2898438"/>
    <lineage>
        <taxon>Bacteria</taxon>
        <taxon>Bacillati</taxon>
        <taxon>Actinomycetota</taxon>
        <taxon>Thermoleophilia</taxon>
        <taxon>Solirubrobacterales</taxon>
        <taxon>Baekduiaceae</taxon>
        <taxon>Svornostia</taxon>
    </lineage>
</organism>
<evidence type="ECO:0000259" key="2">
    <source>
        <dbReference type="PROSITE" id="PS50887"/>
    </source>
</evidence>
<proteinExistence type="predicted"/>
<accession>A0ABY5PCX1</accession>
<reference evidence="4" key="1">
    <citation type="submission" date="2021-11" db="EMBL/GenBank/DDBJ databases">
        <title>Cultivation dependent microbiological survey of springs from the worlds oldest radium mine currently devoted to the extraction of radon-saturated water.</title>
        <authorList>
            <person name="Kapinusova G."/>
            <person name="Smrhova T."/>
            <person name="Strejcek M."/>
            <person name="Suman J."/>
            <person name="Jani K."/>
            <person name="Pajer P."/>
            <person name="Uhlik O."/>
        </authorList>
    </citation>
    <scope>NUCLEOTIDE SEQUENCE [LARGE SCALE GENOMIC DNA]</scope>
    <source>
        <strain evidence="4">J379</strain>
    </source>
</reference>
<dbReference type="InterPro" id="IPR029787">
    <property type="entry name" value="Nucleotide_cyclase"/>
</dbReference>
<dbReference type="SMART" id="SM00267">
    <property type="entry name" value="GGDEF"/>
    <property type="match status" value="1"/>
</dbReference>
<dbReference type="Proteomes" id="UP001058860">
    <property type="component" value="Chromosome"/>
</dbReference>
<keyword evidence="3" id="KW-0808">Transferase</keyword>
<dbReference type="CDD" id="cd00130">
    <property type="entry name" value="PAS"/>
    <property type="match status" value="1"/>
</dbReference>
<dbReference type="PROSITE" id="PS50887">
    <property type="entry name" value="GGDEF"/>
    <property type="match status" value="1"/>
</dbReference>
<gene>
    <name evidence="3" type="ORF">LRS13_17035</name>
</gene>
<dbReference type="EC" id="2.7.7.65" evidence="3"/>
<keyword evidence="4" id="KW-1185">Reference proteome</keyword>
<dbReference type="InterPro" id="IPR000014">
    <property type="entry name" value="PAS"/>
</dbReference>
<dbReference type="NCBIfam" id="TIGR00229">
    <property type="entry name" value="sensory_box"/>
    <property type="match status" value="1"/>
</dbReference>
<dbReference type="Gene3D" id="3.30.70.270">
    <property type="match status" value="1"/>
</dbReference>
<feature type="domain" description="GGDEF" evidence="2">
    <location>
        <begin position="169"/>
        <end position="300"/>
    </location>
</feature>
<dbReference type="SMART" id="SM00091">
    <property type="entry name" value="PAS"/>
    <property type="match status" value="1"/>
</dbReference>
<dbReference type="InterPro" id="IPR001610">
    <property type="entry name" value="PAC"/>
</dbReference>
<dbReference type="InterPro" id="IPR043128">
    <property type="entry name" value="Rev_trsase/Diguanyl_cyclase"/>
</dbReference>
<dbReference type="SMART" id="SM00086">
    <property type="entry name" value="PAC"/>
    <property type="match status" value="1"/>
</dbReference>
<dbReference type="CDD" id="cd01949">
    <property type="entry name" value="GGDEF"/>
    <property type="match status" value="1"/>
</dbReference>
<dbReference type="InterPro" id="IPR035965">
    <property type="entry name" value="PAS-like_dom_sf"/>
</dbReference>
<dbReference type="InterPro" id="IPR052163">
    <property type="entry name" value="DGC-Regulatory_Protein"/>
</dbReference>
<feature type="domain" description="PAS" evidence="1">
    <location>
        <begin position="17"/>
        <end position="85"/>
    </location>
</feature>
<dbReference type="RefSeq" id="WP_353862926.1">
    <property type="nucleotide sequence ID" value="NZ_CP088295.1"/>
</dbReference>
<dbReference type="PROSITE" id="PS50112">
    <property type="entry name" value="PAS"/>
    <property type="match status" value="1"/>
</dbReference>
<dbReference type="SUPFAM" id="SSF55785">
    <property type="entry name" value="PYP-like sensor domain (PAS domain)"/>
    <property type="match status" value="1"/>
</dbReference>
<evidence type="ECO:0000313" key="4">
    <source>
        <dbReference type="Proteomes" id="UP001058860"/>
    </source>
</evidence>
<evidence type="ECO:0000259" key="1">
    <source>
        <dbReference type="PROSITE" id="PS50112"/>
    </source>
</evidence>
<dbReference type="GO" id="GO:0052621">
    <property type="term" value="F:diguanylate cyclase activity"/>
    <property type="evidence" value="ECO:0007669"/>
    <property type="project" value="UniProtKB-EC"/>
</dbReference>
<keyword evidence="3" id="KW-0548">Nucleotidyltransferase</keyword>
<dbReference type="PANTHER" id="PTHR46663">
    <property type="entry name" value="DIGUANYLATE CYCLASE DGCT-RELATED"/>
    <property type="match status" value="1"/>
</dbReference>
<dbReference type="Gene3D" id="3.30.450.20">
    <property type="entry name" value="PAS domain"/>
    <property type="match status" value="1"/>
</dbReference>
<name>A0ABY5PCX1_9ACTN</name>
<dbReference type="Pfam" id="PF00990">
    <property type="entry name" value="GGDEF"/>
    <property type="match status" value="1"/>
</dbReference>
<evidence type="ECO:0000313" key="3">
    <source>
        <dbReference type="EMBL" id="UUY02397.1"/>
    </source>
</evidence>
<sequence>MPVRTSPAVMAFPKSDALDALADGVMATDTGTPARGPAIVYVNDAACQMTGYAREELLGRSPSVLQGPATDQVVLSRLRSDLEAGRSFAGQAINYRKDGTAFLMEWSVSTLDDDGGRPAYFVAVQRDATVPAFRLMQAERHARTDSLTGLPNRAHVDEILDAGSWLSTRVHSAVVVDVDHFKCINDEHGHLVGDEVLRLLARRLTASVRGGDLVARWGGEEFCVLMIGDRDDASVLGARIVTAVSETPFETSAGPLTVTVSAGSATAATELDRAVDVLRAADEALFRAKRNGRNRAEHAA</sequence>
<protein>
    <submittedName>
        <fullName evidence="3">Diguanylate cyclase</fullName>
        <ecNumber evidence="3">2.7.7.65</ecNumber>
    </submittedName>
</protein>
<dbReference type="InterPro" id="IPR000160">
    <property type="entry name" value="GGDEF_dom"/>
</dbReference>
<dbReference type="NCBIfam" id="TIGR00254">
    <property type="entry name" value="GGDEF"/>
    <property type="match status" value="1"/>
</dbReference>
<dbReference type="EMBL" id="CP088295">
    <property type="protein sequence ID" value="UUY02397.1"/>
    <property type="molecule type" value="Genomic_DNA"/>
</dbReference>
<dbReference type="PANTHER" id="PTHR46663:SF4">
    <property type="entry name" value="DIGUANYLATE CYCLASE DGCT-RELATED"/>
    <property type="match status" value="1"/>
</dbReference>
<dbReference type="SUPFAM" id="SSF55073">
    <property type="entry name" value="Nucleotide cyclase"/>
    <property type="match status" value="1"/>
</dbReference>